<evidence type="ECO:0000256" key="1">
    <source>
        <dbReference type="ARBA" id="ARBA00022741"/>
    </source>
</evidence>
<dbReference type="PANTHER" id="PTHR43788:SF6">
    <property type="entry name" value="DNA HELICASE B"/>
    <property type="match status" value="1"/>
</dbReference>
<evidence type="ECO:0000259" key="3">
    <source>
        <dbReference type="Pfam" id="PF13538"/>
    </source>
</evidence>
<dbReference type="GO" id="GO:0004527">
    <property type="term" value="F:exonuclease activity"/>
    <property type="evidence" value="ECO:0007669"/>
    <property type="project" value="UniProtKB-KW"/>
</dbReference>
<dbReference type="Gene3D" id="3.40.50.300">
    <property type="entry name" value="P-loop containing nucleotide triphosphate hydrolases"/>
    <property type="match status" value="2"/>
</dbReference>
<dbReference type="Gene3D" id="2.30.30.940">
    <property type="match status" value="1"/>
</dbReference>
<keyword evidence="4" id="KW-0540">Nuclease</keyword>
<evidence type="ECO:0000256" key="2">
    <source>
        <dbReference type="ARBA" id="ARBA00022840"/>
    </source>
</evidence>
<organism evidence="4 5">
    <name type="scientific">Paracoccus lutimaris</name>
    <dbReference type="NCBI Taxonomy" id="1490030"/>
    <lineage>
        <taxon>Bacteria</taxon>
        <taxon>Pseudomonadati</taxon>
        <taxon>Pseudomonadota</taxon>
        <taxon>Alphaproteobacteria</taxon>
        <taxon>Rhodobacterales</taxon>
        <taxon>Paracoccaceae</taxon>
        <taxon>Paracoccus</taxon>
    </lineage>
</organism>
<dbReference type="Pfam" id="PF13604">
    <property type="entry name" value="AAA_30"/>
    <property type="match status" value="1"/>
</dbReference>
<accession>A0A368YDW4</accession>
<evidence type="ECO:0000313" key="5">
    <source>
        <dbReference type="Proteomes" id="UP000253345"/>
    </source>
</evidence>
<dbReference type="SUPFAM" id="SSF52540">
    <property type="entry name" value="P-loop containing nucleoside triphosphate hydrolases"/>
    <property type="match status" value="2"/>
</dbReference>
<dbReference type="CDD" id="cd17933">
    <property type="entry name" value="DEXSc_RecD-like"/>
    <property type="match status" value="1"/>
</dbReference>
<dbReference type="RefSeq" id="WP_181870398.1">
    <property type="nucleotide sequence ID" value="NZ_QPJL01000038.1"/>
</dbReference>
<reference evidence="4 5" key="1">
    <citation type="submission" date="2018-07" db="EMBL/GenBank/DDBJ databases">
        <title>Genomic Encyclopedia of Type Strains, Phase III (KMG-III): the genomes of soil and plant-associated and newly described type strains.</title>
        <authorList>
            <person name="Whitman W."/>
        </authorList>
    </citation>
    <scope>NUCLEOTIDE SEQUENCE [LARGE SCALE GENOMIC DNA]</scope>
    <source>
        <strain evidence="4 5">CECT 8525</strain>
    </source>
</reference>
<keyword evidence="4" id="KW-0269">Exonuclease</keyword>
<dbReference type="InterPro" id="IPR050534">
    <property type="entry name" value="Coronavir_polyprotein_1ab"/>
</dbReference>
<proteinExistence type="predicted"/>
<dbReference type="EMBL" id="QPJL01000038">
    <property type="protein sequence ID" value="RCW78433.1"/>
    <property type="molecule type" value="Genomic_DNA"/>
</dbReference>
<gene>
    <name evidence="4" type="ORF">DFP89_1383</name>
</gene>
<dbReference type="AlphaFoldDB" id="A0A368YDW4"/>
<dbReference type="PANTHER" id="PTHR43788">
    <property type="entry name" value="DNA2/NAM7 HELICASE FAMILY MEMBER"/>
    <property type="match status" value="1"/>
</dbReference>
<keyword evidence="2" id="KW-0067">ATP-binding</keyword>
<protein>
    <submittedName>
        <fullName evidence="4">ATP-dependent exoDNAse (Exonuclease V) alpha subunit</fullName>
    </submittedName>
</protein>
<dbReference type="InterPro" id="IPR027785">
    <property type="entry name" value="UvrD-like_helicase_C"/>
</dbReference>
<keyword evidence="1" id="KW-0547">Nucleotide-binding</keyword>
<evidence type="ECO:0000313" key="4">
    <source>
        <dbReference type="EMBL" id="RCW78433.1"/>
    </source>
</evidence>
<name>A0A368YDW4_9RHOB</name>
<comment type="caution">
    <text evidence="4">The sequence shown here is derived from an EMBL/GenBank/DDBJ whole genome shotgun (WGS) entry which is preliminary data.</text>
</comment>
<keyword evidence="4" id="KW-0378">Hydrolase</keyword>
<dbReference type="CDD" id="cd18809">
    <property type="entry name" value="SF1_C_RecD"/>
    <property type="match status" value="1"/>
</dbReference>
<dbReference type="GO" id="GO:0005524">
    <property type="term" value="F:ATP binding"/>
    <property type="evidence" value="ECO:0007669"/>
    <property type="project" value="UniProtKB-KW"/>
</dbReference>
<feature type="domain" description="UvrD-like helicase C-terminal" evidence="3">
    <location>
        <begin position="1013"/>
        <end position="1058"/>
    </location>
</feature>
<dbReference type="Pfam" id="PF13538">
    <property type="entry name" value="UvrD_C_2"/>
    <property type="match status" value="1"/>
</dbReference>
<keyword evidence="5" id="KW-1185">Reference proteome</keyword>
<dbReference type="GO" id="GO:0003678">
    <property type="term" value="F:DNA helicase activity"/>
    <property type="evidence" value="ECO:0007669"/>
    <property type="project" value="UniProtKB-ARBA"/>
</dbReference>
<sequence length="1231" mass="139193">MTWHITARMAWHDRGWDGRVCDDPAANTYCTGSHSLLSERLAREKRIECERPCAALDADLPDYQPPCFWTSSVFAPEPTKVLHRHPFPQYRDEKQIEETLPANSVYTWPFRLAMTHASKNRHGNYFPDLDARIERFAGRLNPGRSLVFFYLNYDNPVSADDYKYALVGCARLADFAMSGEFLFSTDELAEIRGSNPQMKNFPAENWALQLSHEGAANGIVLPYHAYLAHIAANPDDEAKLDEIRVLVDEPALLPNFKYVSEQVHDDHALALLYKLKRALARAQEHGIADVDVMVDRIEDYIADAWADRGLYPGLGSVLNVLADLAEGEFQIEGSRGAALATALRDSLGEGEDLLDSAISLLESKDPVPRALAAHKATVRDARAGYRDNKSLKTLLRKLTLFTLTPRQVGRILFPEDGDPHAFAGLALSPEDIAANPYVLAESYVPATRNASNEREDLDREQRSDAAIDYGVIDIGMFPDHRHLERRDDLHDLTVTGPERLRAFAHEALTAAEAQGHSFVSTGTLVEHAARHPLFYRDKLNVNEAQFLSNEHLAHFRERMHIENVDGAHYFYLQRAWHAEQIVTRFVCERLKLPALKRDLSWIADYVSTESTALAAEIDGFDAERFGIERTRMMTSAMTQRFYCATGRPGSGKSQAIAELLKRFDAANERTIVLAPTGKAALRLNAEAPEDVTWEAETIDRWIWRSGLSDYLSDGADLIAMSREPRFEQFDNLVIDEMSMVNLYHLALLFRAIEVHQPTSTLRVILVGDENQLPPIGCGKPFHDVISYLRGEPDYQTTNTVRLTANCRQRHDSTVIEAAHLFVGKNRYHDELYAQLRKGGKVSDYLDVRYFSGTQELQSHVADFVTTTLDIAVPDHRDRSQQEAFNLLLKLYDKGHVPNNDAAALALDRVQLLSPYRGGPTGALGLSNFVRDTYRAEAKEDDWKQKNGFVHSDKIVRIRNYYVYNSKTKQRELRLSNGSVGVLCGGRKGWKTFFAESKWGFDWDKLDPEDFELAYGLTVHKAQGSEFEEVLVVVPERRALLSRELIYTAMTRSKTRLTLLVEKSERTNPLTVARDRSVLAQRNSSVFARPFDAVRLFEPENGVKVRSKIEYMIYQALVAARNAGTLSFSYESALDLPFGERIVRVHPDFVIQSGGQTYFWEHLGMLDRQDYARDWRERRRAYSTAGYEAALLTTDDLSGVRADQLAQVVRDITAGNLAGRADLGWSLHHYTL</sequence>
<dbReference type="Proteomes" id="UP000253345">
    <property type="component" value="Unassembled WGS sequence"/>
</dbReference>
<dbReference type="InterPro" id="IPR027417">
    <property type="entry name" value="P-loop_NTPase"/>
</dbReference>